<dbReference type="Proteomes" id="UP000324632">
    <property type="component" value="Chromosome 20"/>
</dbReference>
<comment type="similarity">
    <text evidence="9">Belongs to the small leucine-rich proteoglycan (SLRP) family. SLRP class IV subfamily.</text>
</comment>
<proteinExistence type="inferred from homology"/>
<dbReference type="SUPFAM" id="SSF52058">
    <property type="entry name" value="L domain-like"/>
    <property type="match status" value="2"/>
</dbReference>
<evidence type="ECO:0000256" key="2">
    <source>
        <dbReference type="ARBA" id="ARBA00022525"/>
    </source>
</evidence>
<accession>A0A5A9N958</accession>
<dbReference type="PANTHER" id="PTHR24373:SF277">
    <property type="entry name" value="CHONDROADHERIN"/>
    <property type="match status" value="1"/>
</dbReference>
<keyword evidence="2" id="KW-0964">Secreted</keyword>
<dbReference type="InterPro" id="IPR003591">
    <property type="entry name" value="Leu-rich_rpt_typical-subtyp"/>
</dbReference>
<dbReference type="PROSITE" id="PS51450">
    <property type="entry name" value="LRR"/>
    <property type="match status" value="1"/>
</dbReference>
<keyword evidence="6" id="KW-0677">Repeat</keyword>
<feature type="region of interest" description="Disordered" evidence="10">
    <location>
        <begin position="165"/>
        <end position="188"/>
    </location>
</feature>
<comment type="caution">
    <text evidence="11">The sequence shown here is derived from an EMBL/GenBank/DDBJ whole genome shotgun (WGS) entry which is preliminary data.</text>
</comment>
<comment type="subcellular location">
    <subcellularLocation>
        <location evidence="1">Secreted</location>
        <location evidence="1">Extracellular space</location>
        <location evidence="1">Extracellular matrix</location>
    </subcellularLocation>
</comment>
<evidence type="ECO:0000256" key="7">
    <source>
        <dbReference type="ARBA" id="ARBA00023157"/>
    </source>
</evidence>
<dbReference type="FunFam" id="3.80.10.10:FF:000059">
    <property type="entry name" value="Chondroadherin like"/>
    <property type="match status" value="1"/>
</dbReference>
<sequence>MAVLALLSKHSFRRACLYSLVHLPLFTRTINKVASPLPHAAVASPYSSAQSLYRCRKNLTHTPPTVKEESFDGVSSLKQLYLDRNLIEEIHPGAFASLSSLKLRSLTHNQLVYLPNMVVQGLKIETQKSGIKLHGACAWPPYLSEEPLENVKEQDLRCRQQDELMPDDTEKEGETITEDENITPNTNSKKNNTCPKNCYCESDARHATCEERGHTKVPTGFLGTILLLNMHGNHFHYLPGNSFPNVPEVVSLHLDGCKIHEIEGGAFQGMKKLMYLYLFDNQLASLDTNVFAGAHDIMYLQLEGNRLSQFPSSEMLAHIPKLLELHLERNLIVKLELVGFLNPIPQLTGLNLATNTITNIVPKSLDSAPTLDVLHLGDNKLTEVPSDALVKAPLLTEVHLSGNLIRWIGPRAFQGVAKGLKHLYIDRMGLQKMSAKSLAWFGPGLVSLSLEENQLKELPDLSPLTGLQHLTLGNNPLMWLSNASLKVEAVCGYPSELQGQSVIKAGVLKNCSGENNQSFNETSITTNEDKLNKPFHSPAKARPAETDPKPAETKMTAGLLQNSGLKPDKKMKTRRLKKKNRRKKTKH</sequence>
<evidence type="ECO:0000256" key="3">
    <source>
        <dbReference type="ARBA" id="ARBA00022530"/>
    </source>
</evidence>
<feature type="compositionally biased region" description="Basic and acidic residues" evidence="10">
    <location>
        <begin position="542"/>
        <end position="552"/>
    </location>
</feature>
<dbReference type="Gene3D" id="3.80.10.10">
    <property type="entry name" value="Ribonuclease Inhibitor"/>
    <property type="match status" value="2"/>
</dbReference>
<keyword evidence="5" id="KW-0732">Signal</keyword>
<dbReference type="PANTHER" id="PTHR24373">
    <property type="entry name" value="SLIT RELATED LEUCINE-RICH REPEAT NEURONAL PROTEIN"/>
    <property type="match status" value="1"/>
</dbReference>
<keyword evidence="3" id="KW-0272">Extracellular matrix</keyword>
<dbReference type="GO" id="GO:0005615">
    <property type="term" value="C:extracellular space"/>
    <property type="evidence" value="ECO:0007669"/>
    <property type="project" value="TreeGrafter"/>
</dbReference>
<feature type="compositionally biased region" description="Basic residues" evidence="10">
    <location>
        <begin position="569"/>
        <end position="587"/>
    </location>
</feature>
<name>A0A5A9N958_9TELE</name>
<dbReference type="InterPro" id="IPR001611">
    <property type="entry name" value="Leu-rich_rpt"/>
</dbReference>
<keyword evidence="7" id="KW-1015">Disulfide bond</keyword>
<evidence type="ECO:0000256" key="1">
    <source>
        <dbReference type="ARBA" id="ARBA00004498"/>
    </source>
</evidence>
<dbReference type="InterPro" id="IPR050328">
    <property type="entry name" value="Dev_Immune_Receptor"/>
</dbReference>
<dbReference type="Pfam" id="PF13855">
    <property type="entry name" value="LRR_8"/>
    <property type="match status" value="3"/>
</dbReference>
<dbReference type="AlphaFoldDB" id="A0A5A9N958"/>
<feature type="compositionally biased region" description="Polar residues" evidence="10">
    <location>
        <begin position="514"/>
        <end position="526"/>
    </location>
</feature>
<dbReference type="GO" id="GO:0031012">
    <property type="term" value="C:extracellular matrix"/>
    <property type="evidence" value="ECO:0007669"/>
    <property type="project" value="TreeGrafter"/>
</dbReference>
<evidence type="ECO:0000313" key="12">
    <source>
        <dbReference type="Proteomes" id="UP000324632"/>
    </source>
</evidence>
<evidence type="ECO:0000256" key="10">
    <source>
        <dbReference type="SAM" id="MobiDB-lite"/>
    </source>
</evidence>
<protein>
    <recommendedName>
        <fullName evidence="13">Chondroadherin-like protein</fullName>
    </recommendedName>
</protein>
<evidence type="ECO:0000256" key="8">
    <source>
        <dbReference type="ARBA" id="ARBA00023180"/>
    </source>
</evidence>
<evidence type="ECO:0000256" key="6">
    <source>
        <dbReference type="ARBA" id="ARBA00022737"/>
    </source>
</evidence>
<reference evidence="11 12" key="1">
    <citation type="journal article" date="2019" name="Mol. Ecol. Resour.">
        <title>Chromosome-level genome assembly of Triplophysa tibetana, a fish adapted to the harsh high-altitude environment of the Tibetan Plateau.</title>
        <authorList>
            <person name="Yang X."/>
            <person name="Liu H."/>
            <person name="Ma Z."/>
            <person name="Zou Y."/>
            <person name="Zou M."/>
            <person name="Mao Y."/>
            <person name="Li X."/>
            <person name="Wang H."/>
            <person name="Chen T."/>
            <person name="Wang W."/>
            <person name="Yang R."/>
        </authorList>
    </citation>
    <scope>NUCLEOTIDE SEQUENCE [LARGE SCALE GENOMIC DNA]</scope>
    <source>
        <strain evidence="11">TTIB1903HZAU</strain>
        <tissue evidence="11">Muscle</tissue>
    </source>
</reference>
<feature type="region of interest" description="Disordered" evidence="10">
    <location>
        <begin position="514"/>
        <end position="587"/>
    </location>
</feature>
<evidence type="ECO:0008006" key="13">
    <source>
        <dbReference type="Google" id="ProtNLM"/>
    </source>
</evidence>
<keyword evidence="4" id="KW-0433">Leucine-rich repeat</keyword>
<organism evidence="11 12">
    <name type="scientific">Triplophysa tibetana</name>
    <dbReference type="NCBI Taxonomy" id="1572043"/>
    <lineage>
        <taxon>Eukaryota</taxon>
        <taxon>Metazoa</taxon>
        <taxon>Chordata</taxon>
        <taxon>Craniata</taxon>
        <taxon>Vertebrata</taxon>
        <taxon>Euteleostomi</taxon>
        <taxon>Actinopterygii</taxon>
        <taxon>Neopterygii</taxon>
        <taxon>Teleostei</taxon>
        <taxon>Ostariophysi</taxon>
        <taxon>Cypriniformes</taxon>
        <taxon>Nemacheilidae</taxon>
        <taxon>Triplophysa</taxon>
    </lineage>
</organism>
<feature type="compositionally biased region" description="Acidic residues" evidence="10">
    <location>
        <begin position="165"/>
        <end position="181"/>
    </location>
</feature>
<evidence type="ECO:0000256" key="4">
    <source>
        <dbReference type="ARBA" id="ARBA00022614"/>
    </source>
</evidence>
<keyword evidence="12" id="KW-1185">Reference proteome</keyword>
<evidence type="ECO:0000313" key="11">
    <source>
        <dbReference type="EMBL" id="KAA0706544.1"/>
    </source>
</evidence>
<evidence type="ECO:0000256" key="5">
    <source>
        <dbReference type="ARBA" id="ARBA00022729"/>
    </source>
</evidence>
<gene>
    <name evidence="11" type="ORF">E1301_Tti020754</name>
</gene>
<dbReference type="EMBL" id="SOYY01000020">
    <property type="protein sequence ID" value="KAA0706544.1"/>
    <property type="molecule type" value="Genomic_DNA"/>
</dbReference>
<dbReference type="InterPro" id="IPR032675">
    <property type="entry name" value="LRR_dom_sf"/>
</dbReference>
<keyword evidence="8" id="KW-0325">Glycoprotein</keyword>
<evidence type="ECO:0000256" key="9">
    <source>
        <dbReference type="ARBA" id="ARBA00061422"/>
    </source>
</evidence>
<dbReference type="SMART" id="SM00369">
    <property type="entry name" value="LRR_TYP"/>
    <property type="match status" value="10"/>
</dbReference>